<reference evidence="2" key="1">
    <citation type="submission" date="2022-11" db="UniProtKB">
        <authorList>
            <consortium name="EnsemblMetazoa"/>
        </authorList>
    </citation>
    <scope>IDENTIFICATION</scope>
</reference>
<dbReference type="PANTHER" id="PTHR31493:SF1">
    <property type="entry name" value="PROTEIN C19ORF12"/>
    <property type="match status" value="1"/>
</dbReference>
<evidence type="ECO:0000313" key="2">
    <source>
        <dbReference type="EnsemblMetazoa" id="XP_020915601.2"/>
    </source>
</evidence>
<dbReference type="Proteomes" id="UP000887567">
    <property type="component" value="Unplaced"/>
</dbReference>
<dbReference type="EnsemblMetazoa" id="XM_021059942.2">
    <property type="protein sequence ID" value="XP_020915601.2"/>
    <property type="gene ID" value="LOC110253071"/>
</dbReference>
<evidence type="ECO:0000313" key="3">
    <source>
        <dbReference type="Proteomes" id="UP000887567"/>
    </source>
</evidence>
<keyword evidence="3" id="KW-1185">Reference proteome</keyword>
<dbReference type="OrthoDB" id="5976774at2759"/>
<dbReference type="GeneID" id="110253071"/>
<dbReference type="OMA" id="CFAQGAC"/>
<dbReference type="RefSeq" id="XP_020915601.2">
    <property type="nucleotide sequence ID" value="XM_021059942.2"/>
</dbReference>
<dbReference type="Pfam" id="PF20721">
    <property type="entry name" value="C19orf12"/>
    <property type="match status" value="1"/>
</dbReference>
<organism evidence="2 3">
    <name type="scientific">Exaiptasia diaphana</name>
    <name type="common">Tropical sea anemone</name>
    <name type="synonym">Aiptasia pulchella</name>
    <dbReference type="NCBI Taxonomy" id="2652724"/>
    <lineage>
        <taxon>Eukaryota</taxon>
        <taxon>Metazoa</taxon>
        <taxon>Cnidaria</taxon>
        <taxon>Anthozoa</taxon>
        <taxon>Hexacorallia</taxon>
        <taxon>Actiniaria</taxon>
        <taxon>Aiptasiidae</taxon>
        <taxon>Exaiptasia</taxon>
    </lineage>
</organism>
<sequence length="148" mass="16462">MTKLSTFIMPVSPEDLVTLLALLTSDSEYKILISGRRVKGGIITGIGATVGGVCGGPIGVVVGSVVGGTVAAWTTKRIEITLEKFLTDMNKDDREHLYQYMRYLIDDSHVKTFVALNAKVASDWELRRRFLDVFFCYLKTELRLTLIT</sequence>
<name>A0A913Y6Q4_EXADI</name>
<evidence type="ECO:0000256" key="1">
    <source>
        <dbReference type="ARBA" id="ARBA00029457"/>
    </source>
</evidence>
<accession>A0A913Y6Q4</accession>
<dbReference type="KEGG" id="epa:110253071"/>
<dbReference type="PANTHER" id="PTHR31493">
    <property type="entry name" value="NAZO FAMILY MEMBER"/>
    <property type="match status" value="1"/>
</dbReference>
<dbReference type="InterPro" id="IPR033369">
    <property type="entry name" value="C19orf12"/>
</dbReference>
<dbReference type="AlphaFoldDB" id="A0A913Y6Q4"/>
<comment type="similarity">
    <text evidence="1">Belongs to the C19orf12 family.</text>
</comment>
<proteinExistence type="inferred from homology"/>
<protein>
    <submittedName>
        <fullName evidence="2">Uncharacterized protein</fullName>
    </submittedName>
</protein>